<gene>
    <name evidence="1" type="ORF">EVAR_54780_1</name>
</gene>
<proteinExistence type="predicted"/>
<keyword evidence="2" id="KW-1185">Reference proteome</keyword>
<dbReference type="AlphaFoldDB" id="A0A4C1YB40"/>
<name>A0A4C1YB40_EUMVA</name>
<dbReference type="Proteomes" id="UP000299102">
    <property type="component" value="Unassembled WGS sequence"/>
</dbReference>
<organism evidence="1 2">
    <name type="scientific">Eumeta variegata</name>
    <name type="common">Bagworm moth</name>
    <name type="synonym">Eumeta japonica</name>
    <dbReference type="NCBI Taxonomy" id="151549"/>
    <lineage>
        <taxon>Eukaryota</taxon>
        <taxon>Metazoa</taxon>
        <taxon>Ecdysozoa</taxon>
        <taxon>Arthropoda</taxon>
        <taxon>Hexapoda</taxon>
        <taxon>Insecta</taxon>
        <taxon>Pterygota</taxon>
        <taxon>Neoptera</taxon>
        <taxon>Endopterygota</taxon>
        <taxon>Lepidoptera</taxon>
        <taxon>Glossata</taxon>
        <taxon>Ditrysia</taxon>
        <taxon>Tineoidea</taxon>
        <taxon>Psychidae</taxon>
        <taxon>Oiketicinae</taxon>
        <taxon>Eumeta</taxon>
    </lineage>
</organism>
<evidence type="ECO:0000313" key="1">
    <source>
        <dbReference type="EMBL" id="GBP73286.1"/>
    </source>
</evidence>
<reference evidence="1 2" key="1">
    <citation type="journal article" date="2019" name="Commun. Biol.">
        <title>The bagworm genome reveals a unique fibroin gene that provides high tensile strength.</title>
        <authorList>
            <person name="Kono N."/>
            <person name="Nakamura H."/>
            <person name="Ohtoshi R."/>
            <person name="Tomita M."/>
            <person name="Numata K."/>
            <person name="Arakawa K."/>
        </authorList>
    </citation>
    <scope>NUCLEOTIDE SEQUENCE [LARGE SCALE GENOMIC DNA]</scope>
</reference>
<comment type="caution">
    <text evidence="1">The sequence shown here is derived from an EMBL/GenBank/DDBJ whole genome shotgun (WGS) entry which is preliminary data.</text>
</comment>
<protein>
    <submittedName>
        <fullName evidence="1">Uncharacterized protein</fullName>
    </submittedName>
</protein>
<dbReference type="EMBL" id="BGZK01001168">
    <property type="protein sequence ID" value="GBP73286.1"/>
    <property type="molecule type" value="Genomic_DNA"/>
</dbReference>
<accession>A0A4C1YB40</accession>
<sequence length="152" mass="17510">MFSDVCYGLGASIGRRACRSRNSSCPRRYPRCALAYADLVNYDSWRGRFEGQRWVACCMLMHVAGKHPHVENGRFNRRLAQRVDADSRVTARDRLINRSFGPSQASRPRIECHHFDMYTPALGPPVFIRPHEARPCRGAMCEMLQFEIRHAL</sequence>
<evidence type="ECO:0000313" key="2">
    <source>
        <dbReference type="Proteomes" id="UP000299102"/>
    </source>
</evidence>